<dbReference type="Ensembl" id="ENSMMDT00005031663.1">
    <property type="protein sequence ID" value="ENSMMDP00005030956.1"/>
    <property type="gene ID" value="ENSMMDG00005014632.1"/>
</dbReference>
<reference evidence="1" key="3">
    <citation type="submission" date="2025-09" db="UniProtKB">
        <authorList>
            <consortium name="Ensembl"/>
        </authorList>
    </citation>
    <scope>IDENTIFICATION</scope>
</reference>
<accession>A0A667ZDG8</accession>
<evidence type="ECO:0000313" key="1">
    <source>
        <dbReference type="Ensembl" id="ENSMMDP00005030956.1"/>
    </source>
</evidence>
<name>A0A667ZDG8_9TELE</name>
<protein>
    <submittedName>
        <fullName evidence="1">Leucine rich repeat containing 74B</fullName>
    </submittedName>
</protein>
<evidence type="ECO:0000313" key="2">
    <source>
        <dbReference type="Proteomes" id="UP000472263"/>
    </source>
</evidence>
<reference evidence="1" key="1">
    <citation type="submission" date="2019-06" db="EMBL/GenBank/DDBJ databases">
        <authorList>
            <consortium name="Wellcome Sanger Institute Data Sharing"/>
        </authorList>
    </citation>
    <scope>NUCLEOTIDE SEQUENCE [LARGE SCALE GENOMIC DNA]</scope>
</reference>
<dbReference type="Proteomes" id="UP000472263">
    <property type="component" value="Chromosome 9"/>
</dbReference>
<reference evidence="1" key="2">
    <citation type="submission" date="2025-08" db="UniProtKB">
        <authorList>
            <consortium name="Ensembl"/>
        </authorList>
    </citation>
    <scope>IDENTIFICATION</scope>
</reference>
<sequence>LRNRRLHFTGEANFFQHAPSFCKGSIPVLTRLHQDAVIRSQCTLIFTHSCMNPIQSAGCYGVLQSLQANPESAMEMLDFSDIAVNQDFEELRSAVKDILPSLVVKHGRRIGKPKAGGATL</sequence>
<dbReference type="AlphaFoldDB" id="A0A667ZDG8"/>
<dbReference type="GeneTree" id="ENSGT00940000154297"/>
<keyword evidence="2" id="KW-1185">Reference proteome</keyword>
<proteinExistence type="predicted"/>
<organism evidence="1 2">
    <name type="scientific">Myripristis murdjan</name>
    <name type="common">pinecone soldierfish</name>
    <dbReference type="NCBI Taxonomy" id="586833"/>
    <lineage>
        <taxon>Eukaryota</taxon>
        <taxon>Metazoa</taxon>
        <taxon>Chordata</taxon>
        <taxon>Craniata</taxon>
        <taxon>Vertebrata</taxon>
        <taxon>Euteleostomi</taxon>
        <taxon>Actinopterygii</taxon>
        <taxon>Neopterygii</taxon>
        <taxon>Teleostei</taxon>
        <taxon>Neoteleostei</taxon>
        <taxon>Acanthomorphata</taxon>
        <taxon>Holocentriformes</taxon>
        <taxon>Holocentridae</taxon>
        <taxon>Myripristis</taxon>
    </lineage>
</organism>